<dbReference type="InterPro" id="IPR036249">
    <property type="entry name" value="Thioredoxin-like_sf"/>
</dbReference>
<organism evidence="1 2">
    <name type="scientific">Lichtheimia corymbifera JMRC:FSU:9682</name>
    <dbReference type="NCBI Taxonomy" id="1263082"/>
    <lineage>
        <taxon>Eukaryota</taxon>
        <taxon>Fungi</taxon>
        <taxon>Fungi incertae sedis</taxon>
        <taxon>Mucoromycota</taxon>
        <taxon>Mucoromycotina</taxon>
        <taxon>Mucoromycetes</taxon>
        <taxon>Mucorales</taxon>
        <taxon>Lichtheimiaceae</taxon>
        <taxon>Lichtheimia</taxon>
    </lineage>
</organism>
<evidence type="ECO:0000313" key="2">
    <source>
        <dbReference type="Proteomes" id="UP000027586"/>
    </source>
</evidence>
<evidence type="ECO:0000313" key="1">
    <source>
        <dbReference type="EMBL" id="CDH61487.1"/>
    </source>
</evidence>
<dbReference type="PROSITE" id="PS51353">
    <property type="entry name" value="ARSC"/>
    <property type="match status" value="1"/>
</dbReference>
<protein>
    <recommendedName>
        <fullName evidence="3">Arsenate reductase</fullName>
    </recommendedName>
</protein>
<gene>
    <name evidence="1" type="ORF">LCOR_12263.1</name>
</gene>
<comment type="caution">
    <text evidence="1">The sequence shown here is derived from an EMBL/GenBank/DDBJ whole genome shotgun (WGS) entry which is preliminary data.</text>
</comment>
<keyword evidence="2" id="KW-1185">Reference proteome</keyword>
<name>A0A068SHW4_9FUNG</name>
<proteinExistence type="predicted"/>
<dbReference type="Pfam" id="PF03960">
    <property type="entry name" value="ArsC"/>
    <property type="match status" value="1"/>
</dbReference>
<dbReference type="OrthoDB" id="59229at2759"/>
<dbReference type="PANTHER" id="PTHR30041:SF4">
    <property type="entry name" value="ARSENATE REDUCTASE"/>
    <property type="match status" value="1"/>
</dbReference>
<dbReference type="SUPFAM" id="SSF52833">
    <property type="entry name" value="Thioredoxin-like"/>
    <property type="match status" value="1"/>
</dbReference>
<accession>A0A068SHW4</accession>
<dbReference type="EMBL" id="CBTN010000202">
    <property type="protein sequence ID" value="CDH61487.1"/>
    <property type="molecule type" value="Genomic_DNA"/>
</dbReference>
<evidence type="ECO:0008006" key="3">
    <source>
        <dbReference type="Google" id="ProtNLM"/>
    </source>
</evidence>
<sequence>MSSLPTSGVTILYNPQCTKCRNTKAFLEDEQPKCEFSVEVIQYKKTPPTHETLQALVNYLGMNKEGTADHPWKEDRPWDYLLRPEAQGKVSSFEEAFDLIEQDPAMLERPFVIDWDHKVAVLGRPDMSRVEKMIAAYK</sequence>
<dbReference type="AlphaFoldDB" id="A0A068SHW4"/>
<dbReference type="InterPro" id="IPR006660">
    <property type="entry name" value="Arsenate_reductase-like"/>
</dbReference>
<dbReference type="PANTHER" id="PTHR30041">
    <property type="entry name" value="ARSENATE REDUCTASE"/>
    <property type="match status" value="1"/>
</dbReference>
<dbReference type="Proteomes" id="UP000027586">
    <property type="component" value="Unassembled WGS sequence"/>
</dbReference>
<dbReference type="Gene3D" id="3.40.30.10">
    <property type="entry name" value="Glutaredoxin"/>
    <property type="match status" value="1"/>
</dbReference>
<reference evidence="1" key="1">
    <citation type="submission" date="2013-08" db="EMBL/GenBank/DDBJ databases">
        <title>Gene expansion shapes genome architecture in the human pathogen Lichtheimia corymbifera: an evolutionary genomics analysis in the ancient terrestrial Mucorales (Mucoromycotina).</title>
        <authorList>
            <person name="Schwartze V.U."/>
            <person name="Winter S."/>
            <person name="Shelest E."/>
            <person name="Marcet-Houben M."/>
            <person name="Horn F."/>
            <person name="Wehner S."/>
            <person name="Hoffmann K."/>
            <person name="Riege K."/>
            <person name="Sammeth M."/>
            <person name="Nowrousian M."/>
            <person name="Valiante V."/>
            <person name="Linde J."/>
            <person name="Jacobsen I.D."/>
            <person name="Marz M."/>
            <person name="Brakhage A.A."/>
            <person name="Gabaldon T."/>
            <person name="Bocker S."/>
            <person name="Voigt K."/>
        </authorList>
    </citation>
    <scope>NUCLEOTIDE SEQUENCE [LARGE SCALE GENOMIC DNA]</scope>
    <source>
        <strain evidence="1">FSU 9682</strain>
    </source>
</reference>
<dbReference type="VEuPathDB" id="FungiDB:LCOR_12263.1"/>
<dbReference type="CDD" id="cd02977">
    <property type="entry name" value="ArsC_family"/>
    <property type="match status" value="1"/>
</dbReference>